<keyword evidence="2" id="KW-0812">Transmembrane</keyword>
<evidence type="ECO:0000256" key="2">
    <source>
        <dbReference type="SAM" id="Phobius"/>
    </source>
</evidence>
<reference evidence="3 4" key="1">
    <citation type="submission" date="2016-10" db="EMBL/GenBank/DDBJ databases">
        <authorList>
            <person name="de Groot N.N."/>
        </authorList>
    </citation>
    <scope>NUCLEOTIDE SEQUENCE [LARGE SCALE GENOMIC DNA]</scope>
    <source>
        <strain evidence="3 4">DSM 5522</strain>
    </source>
</reference>
<keyword evidence="4" id="KW-1185">Reference proteome</keyword>
<feature type="compositionally biased region" description="Basic and acidic residues" evidence="1">
    <location>
        <begin position="108"/>
        <end position="117"/>
    </location>
</feature>
<evidence type="ECO:0000313" key="4">
    <source>
        <dbReference type="Proteomes" id="UP000198838"/>
    </source>
</evidence>
<evidence type="ECO:0000256" key="1">
    <source>
        <dbReference type="SAM" id="MobiDB-lite"/>
    </source>
</evidence>
<dbReference type="AlphaFoldDB" id="A0A1I0UYM3"/>
<dbReference type="Proteomes" id="UP000198838">
    <property type="component" value="Unassembled WGS sequence"/>
</dbReference>
<dbReference type="EMBL" id="FOJY01000001">
    <property type="protein sequence ID" value="SFA68897.1"/>
    <property type="molecule type" value="Genomic_DNA"/>
</dbReference>
<evidence type="ECO:0000313" key="3">
    <source>
        <dbReference type="EMBL" id="SFA68897.1"/>
    </source>
</evidence>
<dbReference type="PROSITE" id="PS51257">
    <property type="entry name" value="PROKAR_LIPOPROTEIN"/>
    <property type="match status" value="1"/>
</dbReference>
<keyword evidence="2" id="KW-1133">Transmembrane helix</keyword>
<accession>A0A1I0UYM3</accession>
<gene>
    <name evidence="3" type="ORF">SAMN05216249_10135</name>
</gene>
<keyword evidence="2" id="KW-0472">Membrane</keyword>
<evidence type="ECO:0008006" key="5">
    <source>
        <dbReference type="Google" id="ProtNLM"/>
    </source>
</evidence>
<dbReference type="RefSeq" id="WP_092869761.1">
    <property type="nucleotide sequence ID" value="NZ_FOJY01000001.1"/>
</dbReference>
<feature type="compositionally biased region" description="Polar residues" evidence="1">
    <location>
        <begin position="93"/>
        <end position="107"/>
    </location>
</feature>
<feature type="transmembrane region" description="Helical" evidence="2">
    <location>
        <begin position="7"/>
        <end position="28"/>
    </location>
</feature>
<organism evidence="3 4">
    <name type="scientific">Acetitomaculum ruminis DSM 5522</name>
    <dbReference type="NCBI Taxonomy" id="1120918"/>
    <lineage>
        <taxon>Bacteria</taxon>
        <taxon>Bacillati</taxon>
        <taxon>Bacillota</taxon>
        <taxon>Clostridia</taxon>
        <taxon>Lachnospirales</taxon>
        <taxon>Lachnospiraceae</taxon>
        <taxon>Acetitomaculum</taxon>
    </lineage>
</organism>
<feature type="transmembrane region" description="Helical" evidence="2">
    <location>
        <begin position="40"/>
        <end position="60"/>
    </location>
</feature>
<proteinExistence type="predicted"/>
<protein>
    <recommendedName>
        <fullName evidence="5">Lipoprotein</fullName>
    </recommendedName>
</protein>
<name>A0A1I0UYM3_9FIRM</name>
<sequence length="117" mass="13099">MKDILKTVFLLVFGSLFVILGCGGILIAQDIEKLSVKIPAALLTVTLLALGLVMIVNGYSNSEFINERLRRKAGDYKNNNIFIKFEDDDTNKPVENQKNPENDTYNENTEKSDKSSN</sequence>
<feature type="region of interest" description="Disordered" evidence="1">
    <location>
        <begin position="87"/>
        <end position="117"/>
    </location>
</feature>